<keyword evidence="2" id="KW-0732">Signal</keyword>
<dbReference type="RefSeq" id="WP_108730525.1">
    <property type="nucleotide sequence ID" value="NZ_CP020928.1"/>
</dbReference>
<proteinExistence type="predicted"/>
<evidence type="ECO:0000256" key="1">
    <source>
        <dbReference type="SAM" id="Phobius"/>
    </source>
</evidence>
<accession>A0A2S1KRW0</accession>
<dbReference type="InterPro" id="IPR010317">
    <property type="entry name" value="WxLIP_PGBD"/>
</dbReference>
<feature type="domain" description="WxL Interacting Protein peptidoglycan binding" evidence="3">
    <location>
        <begin position="37"/>
        <end position="160"/>
    </location>
</feature>
<reference evidence="5 6" key="1">
    <citation type="submission" date="2017-04" db="EMBL/GenBank/DDBJ databases">
        <title>Weissella cibaria strain m2 complete genome.</title>
        <authorList>
            <person name="Pan Q."/>
            <person name="Tan M."/>
            <person name="Yao F."/>
            <person name="Su S."/>
        </authorList>
    </citation>
    <scope>NUCLEOTIDE SEQUENCE [LARGE SCALE GENOMIC DNA]</scope>
    <source>
        <strain evidence="5 6">M2</strain>
    </source>
</reference>
<feature type="chain" id="PRO_5038708664" evidence="2">
    <location>
        <begin position="29"/>
        <end position="355"/>
    </location>
</feature>
<evidence type="ECO:0000313" key="5">
    <source>
        <dbReference type="EMBL" id="AWF95714.1"/>
    </source>
</evidence>
<organism evidence="5 6">
    <name type="scientific">Weissella cibaria</name>
    <dbReference type="NCBI Taxonomy" id="137591"/>
    <lineage>
        <taxon>Bacteria</taxon>
        <taxon>Bacillati</taxon>
        <taxon>Bacillota</taxon>
        <taxon>Bacilli</taxon>
        <taxon>Lactobacillales</taxon>
        <taxon>Lactobacillaceae</taxon>
        <taxon>Weissella</taxon>
    </lineage>
</organism>
<keyword evidence="1" id="KW-1133">Transmembrane helix</keyword>
<name>A0A2S1KRW0_9LACO</name>
<evidence type="ECO:0000256" key="2">
    <source>
        <dbReference type="SAM" id="SignalP"/>
    </source>
</evidence>
<evidence type="ECO:0000313" key="6">
    <source>
        <dbReference type="Proteomes" id="UP000244870"/>
    </source>
</evidence>
<dbReference type="Pfam" id="PF06030">
    <property type="entry name" value="WxLIP_PGBD"/>
    <property type="match status" value="1"/>
</dbReference>
<gene>
    <name evidence="5" type="ORF">B6254_1310</name>
</gene>
<feature type="signal peptide" evidence="2">
    <location>
        <begin position="1"/>
        <end position="28"/>
    </location>
</feature>
<protein>
    <submittedName>
        <fullName evidence="5">Uncharacterized protein</fullName>
    </submittedName>
</protein>
<evidence type="ECO:0000259" key="4">
    <source>
        <dbReference type="Pfam" id="PF11797"/>
    </source>
</evidence>
<feature type="transmembrane region" description="Helical" evidence="1">
    <location>
        <begin position="321"/>
        <end position="344"/>
    </location>
</feature>
<sequence length="355" mass="39158">MRVTGLIKKFFLFLVAMIGLVMSGAAPAVVSANEINFAVIPNLPDNQVDKNHSYFDLKLDPGQSQTVSVTLKNDTDKDVVVAMTMTRATTNTAGVVQYSSTSDKDLKSKLDKSYTNDIVKAVNVPNSQTIPAHSSIQVPITIKMPNQNFKGVMAGGITFKQTNLKQKKSSGQTNIVNQYAYTVGVTLRNNTDKVSPNLKLSGVTAEQLNYRTAIVASVNNTTPSYINNVAIDGYITKRNSSKKLYKLNVNADKTNSGKQIAPNSVYDVPFFLGGDELKPGKYTLDLTMASHGDKWHFKQNFTIVSKQAEKLNKTDVDIVKISWWLIAGIVGLIILLLILAYWLWQKKRNSNNETN</sequence>
<dbReference type="AlphaFoldDB" id="A0A2S1KRW0"/>
<dbReference type="EMBL" id="CP020928">
    <property type="protein sequence ID" value="AWF95714.1"/>
    <property type="molecule type" value="Genomic_DNA"/>
</dbReference>
<feature type="domain" description="WxL Interacting Protein host binding" evidence="4">
    <location>
        <begin position="172"/>
        <end position="313"/>
    </location>
</feature>
<dbReference type="Proteomes" id="UP000244870">
    <property type="component" value="Chromosome"/>
</dbReference>
<dbReference type="InterPro" id="IPR021759">
    <property type="entry name" value="WxLIP_HBD"/>
</dbReference>
<evidence type="ECO:0000259" key="3">
    <source>
        <dbReference type="Pfam" id="PF06030"/>
    </source>
</evidence>
<keyword evidence="1" id="KW-0472">Membrane</keyword>
<keyword evidence="1" id="KW-0812">Transmembrane</keyword>
<dbReference type="Pfam" id="PF11797">
    <property type="entry name" value="WxLIP_HBD"/>
    <property type="match status" value="1"/>
</dbReference>